<dbReference type="AlphaFoldDB" id="A0A8T2VLY7"/>
<evidence type="ECO:0000256" key="1">
    <source>
        <dbReference type="SAM" id="Phobius"/>
    </source>
</evidence>
<dbReference type="InterPro" id="IPR055283">
    <property type="entry name" value="TAXIMIN_1/2"/>
</dbReference>
<name>A0A8T2VLY7_CERRI</name>
<evidence type="ECO:0000313" key="2">
    <source>
        <dbReference type="EMBL" id="KAH7447144.1"/>
    </source>
</evidence>
<accession>A0A8T2VLY7</accession>
<dbReference type="PANTHER" id="PTHR33834">
    <property type="entry name" value="SIGNALING PEPTIDE TAXIMIN 2"/>
    <property type="match status" value="1"/>
</dbReference>
<keyword evidence="1" id="KW-0812">Transmembrane</keyword>
<protein>
    <submittedName>
        <fullName evidence="2">Uncharacterized protein</fullName>
    </submittedName>
</protein>
<feature type="transmembrane region" description="Helical" evidence="1">
    <location>
        <begin position="12"/>
        <end position="32"/>
    </location>
</feature>
<feature type="transmembrane region" description="Helical" evidence="1">
    <location>
        <begin position="38"/>
        <end position="61"/>
    </location>
</feature>
<reference evidence="2" key="1">
    <citation type="submission" date="2021-08" db="EMBL/GenBank/DDBJ databases">
        <title>WGS assembly of Ceratopteris richardii.</title>
        <authorList>
            <person name="Marchant D.B."/>
            <person name="Chen G."/>
            <person name="Jenkins J."/>
            <person name="Shu S."/>
            <person name="Leebens-Mack J."/>
            <person name="Grimwood J."/>
            <person name="Schmutz J."/>
            <person name="Soltis P."/>
            <person name="Soltis D."/>
            <person name="Chen Z.-H."/>
        </authorList>
    </citation>
    <scope>NUCLEOTIDE SEQUENCE</scope>
    <source>
        <strain evidence="2">Whitten #5841</strain>
        <tissue evidence="2">Leaf</tissue>
    </source>
</reference>
<keyword evidence="1" id="KW-0472">Membrane</keyword>
<gene>
    <name evidence="2" type="ORF">KP509_01G093400</name>
</gene>
<dbReference type="EMBL" id="CM035406">
    <property type="protein sequence ID" value="KAH7447144.1"/>
    <property type="molecule type" value="Genomic_DNA"/>
</dbReference>
<organism evidence="2 3">
    <name type="scientific">Ceratopteris richardii</name>
    <name type="common">Triangle waterfern</name>
    <dbReference type="NCBI Taxonomy" id="49495"/>
    <lineage>
        <taxon>Eukaryota</taxon>
        <taxon>Viridiplantae</taxon>
        <taxon>Streptophyta</taxon>
        <taxon>Embryophyta</taxon>
        <taxon>Tracheophyta</taxon>
        <taxon>Polypodiopsida</taxon>
        <taxon>Polypodiidae</taxon>
        <taxon>Polypodiales</taxon>
        <taxon>Pteridineae</taxon>
        <taxon>Pteridaceae</taxon>
        <taxon>Parkerioideae</taxon>
        <taxon>Ceratopteris</taxon>
    </lineage>
</organism>
<dbReference type="Proteomes" id="UP000825935">
    <property type="component" value="Chromosome 1"/>
</dbReference>
<keyword evidence="3" id="KW-1185">Reference proteome</keyword>
<evidence type="ECO:0000313" key="3">
    <source>
        <dbReference type="Proteomes" id="UP000825935"/>
    </source>
</evidence>
<proteinExistence type="predicted"/>
<dbReference type="PANTHER" id="PTHR33834:SF2">
    <property type="entry name" value="SIGNALING PEPTIDE TAXIMIN 1"/>
    <property type="match status" value="1"/>
</dbReference>
<sequence>MCCNDCECRPLGFLIGLPFALLATLLSLVGAIIWVIGIILSCICPCCFCVAALINLALALIRAPLHVIEWFTSKIPC</sequence>
<comment type="caution">
    <text evidence="2">The sequence shown here is derived from an EMBL/GenBank/DDBJ whole genome shotgun (WGS) entry which is preliminary data.</text>
</comment>
<dbReference type="OMA" id="MCCDGDC"/>
<keyword evidence="1" id="KW-1133">Transmembrane helix</keyword>